<sequence>RWRSEISDDAKQKWRTCKLEKKKVVSGFVIGLYMRLRKLPMSQKLQAMLWKVLELLVPHIKHVQKQKLIHLQAIQLVKSFCEKIRSSNDSEVYEIICDVIHIATRYGIHEVVEEVVESFPQAIWSVNKDKHNIFGLAVICRCENVFNLIYQMSGHKIAMLAMCDSNSNNILHLAGRLAPFHKLNLVPGAALQMQRELQWFKEVEKFVIPHYKELSNNKNEFPSMVFTKEHKKLVEGGEKWMKDTAYSCTIAAALIATIAFAAVITVPGGINGTNGVPVFSKENAFIVFIISDAISLFTSTMSLLMFLSILTSRYAESDFLYVLPKRLIIGLVTLFMSITTMILAFSSTLYLVFGNSKEWTLIPVAALACLPITSFVSLQFPLLVDLISSTYGPGIFGKQSDRLFY</sequence>
<reference evidence="3 4" key="2">
    <citation type="submission" date="2020-07" db="EMBL/GenBank/DDBJ databases">
        <title>Genome assembly of wild tea tree DASZ reveals pedigree and selection history of tea varieties.</title>
        <authorList>
            <person name="Zhang W."/>
        </authorList>
    </citation>
    <scope>NUCLEOTIDE SEQUENCE [LARGE SCALE GENOMIC DNA]</scope>
    <source>
        <strain evidence="4">cv. G240</strain>
        <tissue evidence="3">Leaf</tissue>
    </source>
</reference>
<keyword evidence="4" id="KW-1185">Reference proteome</keyword>
<evidence type="ECO:0000256" key="1">
    <source>
        <dbReference type="SAM" id="Phobius"/>
    </source>
</evidence>
<protein>
    <recommendedName>
        <fullName evidence="2">PGG domain-containing protein</fullName>
    </recommendedName>
</protein>
<dbReference type="Proteomes" id="UP000593564">
    <property type="component" value="Unassembled WGS sequence"/>
</dbReference>
<feature type="domain" description="PGG" evidence="2">
    <location>
        <begin position="238"/>
        <end position="352"/>
    </location>
</feature>
<dbReference type="InterPro" id="IPR026961">
    <property type="entry name" value="PGG_dom"/>
</dbReference>
<feature type="non-terminal residue" evidence="3">
    <location>
        <position position="1"/>
    </location>
</feature>
<dbReference type="Pfam" id="PF13962">
    <property type="entry name" value="PGG"/>
    <property type="match status" value="1"/>
</dbReference>
<name>A0A7J7HV49_CAMSI</name>
<accession>A0A7J7HV49</accession>
<reference evidence="4" key="1">
    <citation type="journal article" date="2020" name="Nat. Commun.">
        <title>Genome assembly of wild tea tree DASZ reveals pedigree and selection history of tea varieties.</title>
        <authorList>
            <person name="Zhang W."/>
            <person name="Zhang Y."/>
            <person name="Qiu H."/>
            <person name="Guo Y."/>
            <person name="Wan H."/>
            <person name="Zhang X."/>
            <person name="Scossa F."/>
            <person name="Alseekh S."/>
            <person name="Zhang Q."/>
            <person name="Wang P."/>
            <person name="Xu L."/>
            <person name="Schmidt M.H."/>
            <person name="Jia X."/>
            <person name="Li D."/>
            <person name="Zhu A."/>
            <person name="Guo F."/>
            <person name="Chen W."/>
            <person name="Ni D."/>
            <person name="Usadel B."/>
            <person name="Fernie A.R."/>
            <person name="Wen W."/>
        </authorList>
    </citation>
    <scope>NUCLEOTIDE SEQUENCE [LARGE SCALE GENOMIC DNA]</scope>
    <source>
        <strain evidence="4">cv. G240</strain>
    </source>
</reference>
<organism evidence="3 4">
    <name type="scientific">Camellia sinensis</name>
    <name type="common">Tea plant</name>
    <name type="synonym">Thea sinensis</name>
    <dbReference type="NCBI Taxonomy" id="4442"/>
    <lineage>
        <taxon>Eukaryota</taxon>
        <taxon>Viridiplantae</taxon>
        <taxon>Streptophyta</taxon>
        <taxon>Embryophyta</taxon>
        <taxon>Tracheophyta</taxon>
        <taxon>Spermatophyta</taxon>
        <taxon>Magnoliopsida</taxon>
        <taxon>eudicotyledons</taxon>
        <taxon>Gunneridae</taxon>
        <taxon>Pentapetalae</taxon>
        <taxon>asterids</taxon>
        <taxon>Ericales</taxon>
        <taxon>Theaceae</taxon>
        <taxon>Camellia</taxon>
    </lineage>
</organism>
<evidence type="ECO:0000313" key="4">
    <source>
        <dbReference type="Proteomes" id="UP000593564"/>
    </source>
</evidence>
<keyword evidence="1" id="KW-0812">Transmembrane</keyword>
<evidence type="ECO:0000313" key="3">
    <source>
        <dbReference type="EMBL" id="KAF5956519.1"/>
    </source>
</evidence>
<proteinExistence type="predicted"/>
<dbReference type="PANTHER" id="PTHR24177">
    <property type="entry name" value="CASKIN"/>
    <property type="match status" value="1"/>
</dbReference>
<gene>
    <name evidence="3" type="ORF">HYC85_003744</name>
</gene>
<dbReference type="AlphaFoldDB" id="A0A7J7HV49"/>
<comment type="caution">
    <text evidence="3">The sequence shown here is derived from an EMBL/GenBank/DDBJ whole genome shotgun (WGS) entry which is preliminary data.</text>
</comment>
<feature type="transmembrane region" description="Helical" evidence="1">
    <location>
        <begin position="245"/>
        <end position="264"/>
    </location>
</feature>
<feature type="transmembrane region" description="Helical" evidence="1">
    <location>
        <begin position="327"/>
        <end position="353"/>
    </location>
</feature>
<dbReference type="EMBL" id="JACBKZ010000002">
    <property type="protein sequence ID" value="KAF5956519.1"/>
    <property type="molecule type" value="Genomic_DNA"/>
</dbReference>
<keyword evidence="1" id="KW-1133">Transmembrane helix</keyword>
<feature type="transmembrane region" description="Helical" evidence="1">
    <location>
        <begin position="359"/>
        <end position="378"/>
    </location>
</feature>
<keyword evidence="1" id="KW-0472">Membrane</keyword>
<feature type="transmembrane region" description="Helical" evidence="1">
    <location>
        <begin position="284"/>
        <end position="307"/>
    </location>
</feature>
<dbReference type="PANTHER" id="PTHR24177:SF435">
    <property type="entry name" value="ANKYRIN REPEAT-CONTAINING PROTEIN NPR4-LIKE"/>
    <property type="match status" value="1"/>
</dbReference>
<dbReference type="GO" id="GO:0016020">
    <property type="term" value="C:membrane"/>
    <property type="evidence" value="ECO:0007669"/>
    <property type="project" value="TreeGrafter"/>
</dbReference>
<evidence type="ECO:0000259" key="2">
    <source>
        <dbReference type="Pfam" id="PF13962"/>
    </source>
</evidence>